<comment type="caution">
    <text evidence="2">The sequence shown here is derived from an EMBL/GenBank/DDBJ whole genome shotgun (WGS) entry which is preliminary data.</text>
</comment>
<dbReference type="Gene3D" id="2.40.320.10">
    <property type="entry name" value="Hypothetical Protein Pfu-838710-001"/>
    <property type="match status" value="1"/>
</dbReference>
<dbReference type="AlphaFoldDB" id="A0A2U1K621"/>
<dbReference type="SMART" id="SM01118">
    <property type="entry name" value="CYTH"/>
    <property type="match status" value="1"/>
</dbReference>
<dbReference type="Pfam" id="PF01928">
    <property type="entry name" value="CYTH"/>
    <property type="match status" value="1"/>
</dbReference>
<name>A0A2U1K621_9BACI</name>
<dbReference type="InterPro" id="IPR009195">
    <property type="entry name" value="Uncharacterised_YjbK"/>
</dbReference>
<keyword evidence="3" id="KW-1185">Reference proteome</keyword>
<accession>A0A2U1K621</accession>
<dbReference type="InterPro" id="IPR023577">
    <property type="entry name" value="CYTH_domain"/>
</dbReference>
<organism evidence="2 3">
    <name type="scientific">Pueribacillus theae</name>
    <dbReference type="NCBI Taxonomy" id="2171751"/>
    <lineage>
        <taxon>Bacteria</taxon>
        <taxon>Bacillati</taxon>
        <taxon>Bacillota</taxon>
        <taxon>Bacilli</taxon>
        <taxon>Bacillales</taxon>
        <taxon>Bacillaceae</taxon>
        <taxon>Pueribacillus</taxon>
    </lineage>
</organism>
<proteinExistence type="predicted"/>
<sequence length="192" mass="22376">MLTKEEFTIIKNHFQLKPENFIEQKNFYFDTPLLNLAAKKSALRIRIKNHSYELTLKQPHPDGLLETNIALNEKEAIAFIHGNRFPTQADEMKEMITTALSVNTSELVCIGVLTTNRSEFPYKDGMIALDHSRYLGVEDYEVEYEVQNKKKGIEHFDALLNHLNIEKKPAKNKIKRFFVEKERQKSKSFGKM</sequence>
<evidence type="ECO:0000313" key="3">
    <source>
        <dbReference type="Proteomes" id="UP000245998"/>
    </source>
</evidence>
<dbReference type="PROSITE" id="PS51707">
    <property type="entry name" value="CYTH"/>
    <property type="match status" value="1"/>
</dbReference>
<dbReference type="CDD" id="cd07762">
    <property type="entry name" value="CYTH-like_Pase_1"/>
    <property type="match status" value="1"/>
</dbReference>
<feature type="domain" description="CYTH" evidence="1">
    <location>
        <begin position="1"/>
        <end position="184"/>
    </location>
</feature>
<dbReference type="PIRSF" id="PIRSF012526">
    <property type="entry name" value="CYTH_UCP012526"/>
    <property type="match status" value="1"/>
</dbReference>
<dbReference type="OrthoDB" id="384378at2"/>
<protein>
    <submittedName>
        <fullName evidence="2">CYTH domain-containing protein</fullName>
    </submittedName>
</protein>
<dbReference type="Proteomes" id="UP000245998">
    <property type="component" value="Unassembled WGS sequence"/>
</dbReference>
<reference evidence="2 3" key="1">
    <citation type="submission" date="2018-04" db="EMBL/GenBank/DDBJ databases">
        <title>Camelliibacillus theae gen. nov., sp. nov., isolated from Pu'er tea.</title>
        <authorList>
            <person name="Niu L."/>
        </authorList>
    </citation>
    <scope>NUCLEOTIDE SEQUENCE [LARGE SCALE GENOMIC DNA]</scope>
    <source>
        <strain evidence="2 3">T8</strain>
    </source>
</reference>
<gene>
    <name evidence="2" type="ORF">DCC39_04460</name>
</gene>
<dbReference type="EMBL" id="QCZG01000006">
    <property type="protein sequence ID" value="PWA12695.1"/>
    <property type="molecule type" value="Genomic_DNA"/>
</dbReference>
<dbReference type="InterPro" id="IPR033469">
    <property type="entry name" value="CYTH-like_dom_sf"/>
</dbReference>
<evidence type="ECO:0000259" key="1">
    <source>
        <dbReference type="PROSITE" id="PS51707"/>
    </source>
</evidence>
<dbReference type="SUPFAM" id="SSF55154">
    <property type="entry name" value="CYTH-like phosphatases"/>
    <property type="match status" value="1"/>
</dbReference>
<evidence type="ECO:0000313" key="2">
    <source>
        <dbReference type="EMBL" id="PWA12695.1"/>
    </source>
</evidence>